<reference evidence="2" key="1">
    <citation type="submission" date="2022-08" db="EMBL/GenBank/DDBJ databases">
        <authorList>
            <person name="Kallberg Y."/>
            <person name="Tangrot J."/>
            <person name="Rosling A."/>
        </authorList>
    </citation>
    <scope>NUCLEOTIDE SEQUENCE</scope>
    <source>
        <strain evidence="2">Wild A</strain>
    </source>
</reference>
<accession>A0A9W4X1W0</accession>
<dbReference type="Proteomes" id="UP001153678">
    <property type="component" value="Unassembled WGS sequence"/>
</dbReference>
<protein>
    <submittedName>
        <fullName evidence="2">6195_t:CDS:1</fullName>
    </submittedName>
</protein>
<gene>
    <name evidence="2" type="ORF">FWILDA_LOCUS9532</name>
</gene>
<dbReference type="EMBL" id="CAMKVN010002269">
    <property type="protein sequence ID" value="CAI2180338.1"/>
    <property type="molecule type" value="Genomic_DNA"/>
</dbReference>
<keyword evidence="1" id="KW-0812">Transmembrane</keyword>
<keyword evidence="1" id="KW-0472">Membrane</keyword>
<name>A0A9W4X1W0_9GLOM</name>
<keyword evidence="1" id="KW-1133">Transmembrane helix</keyword>
<evidence type="ECO:0000313" key="2">
    <source>
        <dbReference type="EMBL" id="CAI2180338.1"/>
    </source>
</evidence>
<evidence type="ECO:0000313" key="3">
    <source>
        <dbReference type="Proteomes" id="UP001153678"/>
    </source>
</evidence>
<evidence type="ECO:0000256" key="1">
    <source>
        <dbReference type="SAM" id="Phobius"/>
    </source>
</evidence>
<keyword evidence="3" id="KW-1185">Reference proteome</keyword>
<feature type="transmembrane region" description="Helical" evidence="1">
    <location>
        <begin position="21"/>
        <end position="42"/>
    </location>
</feature>
<proteinExistence type="predicted"/>
<organism evidence="2 3">
    <name type="scientific">Funneliformis geosporum</name>
    <dbReference type="NCBI Taxonomy" id="1117311"/>
    <lineage>
        <taxon>Eukaryota</taxon>
        <taxon>Fungi</taxon>
        <taxon>Fungi incertae sedis</taxon>
        <taxon>Mucoromycota</taxon>
        <taxon>Glomeromycotina</taxon>
        <taxon>Glomeromycetes</taxon>
        <taxon>Glomerales</taxon>
        <taxon>Glomeraceae</taxon>
        <taxon>Funneliformis</taxon>
    </lineage>
</organism>
<comment type="caution">
    <text evidence="2">The sequence shown here is derived from an EMBL/GenBank/DDBJ whole genome shotgun (WGS) entry which is preliminary data.</text>
</comment>
<sequence length="158" mass="18266">MVLRNNKKTGEPKELSKLHSALIVLVSIVPLTFAWAMLRFYILKTNDFICKYCRKEYGGISHFNVERLKLALLVEVAKVELVDCLGYFLGLVGIYQIDISKIEIGTKVVDKPQDLPFNELLLDFFAKTNDLHVERDERLYNSGKNEIIKDKTKNTYHE</sequence>
<dbReference type="AlphaFoldDB" id="A0A9W4X1W0"/>